<keyword evidence="1" id="KW-0285">Flavoprotein</keyword>
<dbReference type="Gene3D" id="3.20.20.30">
    <property type="entry name" value="Luciferase-like domain"/>
    <property type="match status" value="1"/>
</dbReference>
<dbReference type="Pfam" id="PF00296">
    <property type="entry name" value="Bac_luciferase"/>
    <property type="match status" value="1"/>
</dbReference>
<dbReference type="InterPro" id="IPR036661">
    <property type="entry name" value="Luciferase-like_sf"/>
</dbReference>
<dbReference type="EMBL" id="CAFBLP010000102">
    <property type="protein sequence ID" value="CAB4890135.1"/>
    <property type="molecule type" value="Genomic_DNA"/>
</dbReference>
<evidence type="ECO:0000256" key="3">
    <source>
        <dbReference type="ARBA" id="ARBA00023002"/>
    </source>
</evidence>
<evidence type="ECO:0000313" key="6">
    <source>
        <dbReference type="EMBL" id="CAB4890135.1"/>
    </source>
</evidence>
<dbReference type="GO" id="GO:0008726">
    <property type="term" value="F:alkanesulfonate monooxygenase activity"/>
    <property type="evidence" value="ECO:0007669"/>
    <property type="project" value="TreeGrafter"/>
</dbReference>
<keyword evidence="4" id="KW-0503">Monooxygenase</keyword>
<keyword evidence="3" id="KW-0560">Oxidoreductase</keyword>
<proteinExistence type="predicted"/>
<dbReference type="InterPro" id="IPR011251">
    <property type="entry name" value="Luciferase-like_dom"/>
</dbReference>
<name>A0A6J7F9M1_9ZZZZ</name>
<gene>
    <name evidence="6" type="ORF">UFOPK3376_02759</name>
</gene>
<protein>
    <submittedName>
        <fullName evidence="6">Unannotated protein</fullName>
    </submittedName>
</protein>
<evidence type="ECO:0000256" key="1">
    <source>
        <dbReference type="ARBA" id="ARBA00022630"/>
    </source>
</evidence>
<reference evidence="6" key="1">
    <citation type="submission" date="2020-05" db="EMBL/GenBank/DDBJ databases">
        <authorList>
            <person name="Chiriac C."/>
            <person name="Salcher M."/>
            <person name="Ghai R."/>
            <person name="Kavagutti S V."/>
        </authorList>
    </citation>
    <scope>NUCLEOTIDE SEQUENCE</scope>
</reference>
<evidence type="ECO:0000256" key="4">
    <source>
        <dbReference type="ARBA" id="ARBA00023033"/>
    </source>
</evidence>
<accession>A0A6J7F9M1</accession>
<dbReference type="SUPFAM" id="SSF51679">
    <property type="entry name" value="Bacterial luciferase-like"/>
    <property type="match status" value="1"/>
</dbReference>
<organism evidence="6">
    <name type="scientific">freshwater metagenome</name>
    <dbReference type="NCBI Taxonomy" id="449393"/>
    <lineage>
        <taxon>unclassified sequences</taxon>
        <taxon>metagenomes</taxon>
        <taxon>ecological metagenomes</taxon>
    </lineage>
</organism>
<sequence length="238" mass="26141">MPRIRLTSMVSPVTIHHPVVLAKRATTVDHVSGGRAVLGIGAGWQVNEHTAYGFELAPPGERVSRFAEAIEVIHRLLRQPRTDMAGRHYRLTDAPFEPKPLQTTLPILVGTGSPRMLGLTARWADEWNTWGDPTQVAERTQLFMQACGAAGRDPSTIRRSAQALVFLTDSDAARDKLRPMAPPGRSLVGGPTELIDLIGRFVEQGVDEFAIPDFTLGATAEQRMHIIERLHAEVLSAF</sequence>
<evidence type="ECO:0000259" key="5">
    <source>
        <dbReference type="Pfam" id="PF00296"/>
    </source>
</evidence>
<dbReference type="PANTHER" id="PTHR42847:SF4">
    <property type="entry name" value="ALKANESULFONATE MONOOXYGENASE-RELATED"/>
    <property type="match status" value="1"/>
</dbReference>
<dbReference type="InterPro" id="IPR050172">
    <property type="entry name" value="SsuD_RutA_monooxygenase"/>
</dbReference>
<evidence type="ECO:0000256" key="2">
    <source>
        <dbReference type="ARBA" id="ARBA00022643"/>
    </source>
</evidence>
<dbReference type="AlphaFoldDB" id="A0A6J7F9M1"/>
<dbReference type="GO" id="GO:0046306">
    <property type="term" value="P:alkanesulfonate catabolic process"/>
    <property type="evidence" value="ECO:0007669"/>
    <property type="project" value="TreeGrafter"/>
</dbReference>
<keyword evidence="2" id="KW-0288">FMN</keyword>
<feature type="domain" description="Luciferase-like" evidence="5">
    <location>
        <begin position="3"/>
        <end position="178"/>
    </location>
</feature>
<dbReference type="PANTHER" id="PTHR42847">
    <property type="entry name" value="ALKANESULFONATE MONOOXYGENASE"/>
    <property type="match status" value="1"/>
</dbReference>